<feature type="region of interest" description="Disordered" evidence="5">
    <location>
        <begin position="355"/>
        <end position="379"/>
    </location>
</feature>
<proteinExistence type="predicted"/>
<evidence type="ECO:0000313" key="7">
    <source>
        <dbReference type="EMBL" id="CAF9916754.1"/>
    </source>
</evidence>
<organism evidence="7 8">
    <name type="scientific">Gomphillus americanus</name>
    <dbReference type="NCBI Taxonomy" id="1940652"/>
    <lineage>
        <taxon>Eukaryota</taxon>
        <taxon>Fungi</taxon>
        <taxon>Dikarya</taxon>
        <taxon>Ascomycota</taxon>
        <taxon>Pezizomycotina</taxon>
        <taxon>Lecanoromycetes</taxon>
        <taxon>OSLEUM clade</taxon>
        <taxon>Ostropomycetidae</taxon>
        <taxon>Ostropales</taxon>
        <taxon>Graphidaceae</taxon>
        <taxon>Gomphilloideae</taxon>
        <taxon>Gomphillus</taxon>
    </lineage>
</organism>
<evidence type="ECO:0000313" key="8">
    <source>
        <dbReference type="Proteomes" id="UP000664169"/>
    </source>
</evidence>
<dbReference type="InterPro" id="IPR000571">
    <property type="entry name" value="Znf_CCCH"/>
</dbReference>
<protein>
    <recommendedName>
        <fullName evidence="6">C3H1-type domain-containing protein</fullName>
    </recommendedName>
</protein>
<evidence type="ECO:0000256" key="5">
    <source>
        <dbReference type="SAM" id="MobiDB-lite"/>
    </source>
</evidence>
<keyword evidence="3 4" id="KW-0862">Zinc</keyword>
<feature type="compositionally biased region" description="Basic and acidic residues" evidence="5">
    <location>
        <begin position="680"/>
        <end position="694"/>
    </location>
</feature>
<name>A0A8H3F490_9LECA</name>
<accession>A0A8H3F490</accession>
<dbReference type="Gene3D" id="4.10.1000.10">
    <property type="entry name" value="Zinc finger, CCCH-type"/>
    <property type="match status" value="1"/>
</dbReference>
<feature type="region of interest" description="Disordered" evidence="5">
    <location>
        <begin position="459"/>
        <end position="506"/>
    </location>
</feature>
<dbReference type="Pfam" id="PF00642">
    <property type="entry name" value="zf-CCCH"/>
    <property type="match status" value="1"/>
</dbReference>
<reference evidence="7" key="1">
    <citation type="submission" date="2021-03" db="EMBL/GenBank/DDBJ databases">
        <authorList>
            <person name="Tagirdzhanova G."/>
        </authorList>
    </citation>
    <scope>NUCLEOTIDE SEQUENCE</scope>
</reference>
<feature type="compositionally biased region" description="Polar residues" evidence="5">
    <location>
        <begin position="161"/>
        <end position="172"/>
    </location>
</feature>
<evidence type="ECO:0000256" key="1">
    <source>
        <dbReference type="ARBA" id="ARBA00022723"/>
    </source>
</evidence>
<feature type="compositionally biased region" description="Polar residues" evidence="5">
    <location>
        <begin position="229"/>
        <end position="238"/>
    </location>
</feature>
<dbReference type="OrthoDB" id="5333304at2759"/>
<gene>
    <name evidence="7" type="ORF">GOMPHAMPRED_001097</name>
</gene>
<dbReference type="SUPFAM" id="SSF90229">
    <property type="entry name" value="CCCH zinc finger"/>
    <property type="match status" value="1"/>
</dbReference>
<comment type="caution">
    <text evidence="7">The sequence shown here is derived from an EMBL/GenBank/DDBJ whole genome shotgun (WGS) entry which is preliminary data.</text>
</comment>
<dbReference type="EMBL" id="CAJPDQ010000011">
    <property type="protein sequence ID" value="CAF9916754.1"/>
    <property type="molecule type" value="Genomic_DNA"/>
</dbReference>
<feature type="compositionally biased region" description="Low complexity" evidence="5">
    <location>
        <begin position="299"/>
        <end position="311"/>
    </location>
</feature>
<feature type="region of interest" description="Disordered" evidence="5">
    <location>
        <begin position="718"/>
        <end position="753"/>
    </location>
</feature>
<keyword evidence="1 4" id="KW-0479">Metal-binding</keyword>
<dbReference type="AlphaFoldDB" id="A0A8H3F490"/>
<dbReference type="SMART" id="SM00356">
    <property type="entry name" value="ZnF_C3H1"/>
    <property type="match status" value="1"/>
</dbReference>
<feature type="zinc finger region" description="C3H1-type" evidence="4">
    <location>
        <begin position="196"/>
        <end position="224"/>
    </location>
</feature>
<feature type="region of interest" description="Disordered" evidence="5">
    <location>
        <begin position="118"/>
        <end position="137"/>
    </location>
</feature>
<feature type="compositionally biased region" description="Basic and acidic residues" evidence="5">
    <location>
        <begin position="474"/>
        <end position="483"/>
    </location>
</feature>
<evidence type="ECO:0000259" key="6">
    <source>
        <dbReference type="PROSITE" id="PS50103"/>
    </source>
</evidence>
<evidence type="ECO:0000256" key="3">
    <source>
        <dbReference type="ARBA" id="ARBA00022833"/>
    </source>
</evidence>
<feature type="region of interest" description="Disordered" evidence="5">
    <location>
        <begin position="663"/>
        <end position="703"/>
    </location>
</feature>
<keyword evidence="2 4" id="KW-0863">Zinc-finger</keyword>
<dbReference type="Proteomes" id="UP000664169">
    <property type="component" value="Unassembled WGS sequence"/>
</dbReference>
<evidence type="ECO:0000256" key="4">
    <source>
        <dbReference type="PROSITE-ProRule" id="PRU00723"/>
    </source>
</evidence>
<keyword evidence="8" id="KW-1185">Reference proteome</keyword>
<feature type="region of interest" description="Disordered" evidence="5">
    <location>
        <begin position="229"/>
        <end position="254"/>
    </location>
</feature>
<feature type="region of interest" description="Disordered" evidence="5">
    <location>
        <begin position="292"/>
        <end position="324"/>
    </location>
</feature>
<sequence length="898" mass="101819">MAQGIAIPPQNGLLLSNAIDLTSEIQQYDKLLKLRDEIIAGTHPRIKLTPSKPVKVTTQVAGVANTAQSNQLVPNTLPTNSQPNGLPGLSAPISNPYDGGNNFRSKIRLERQRIERDLSESYRKEKDRTGPKGYEQDVLPNFDISEVFFQAQELAKHIKQASHTNAHASRSPSADEETFYSSAAGTEGSEEYASKKQTTRPCKFFFEDGVCKKGDRCNFSHDTAFKQQLQKTTTSTANKAPRPGYTAHGGRIRESPVYNIEDGEVVDEPPYSPSMNIAIEDLPQQNSIDQISRVPSGLNDNSRNNSRTNSRQQGRYPSRGKDTPIIRNHITSPIAPQPSRVSPLAVTKVSRVDRNHNDNARPHITATIPNSGPRSKKRRRVMDANDNARNVAPRTTMVSPEPYIKPEPLSPPPLSTITKQQAHRLSGLINDSPRYSDRSVYEVDDGYDRIQRRVSNVQATHHRRVLSGPGPASEPRRHQDLRRIVSTRNLERPSSPGYGENARPRTSSQMIIPREEIEPVAYRASVQPQRQNYVVADRPTSPSLRYITRAEEPDMVPMSRPSGRIVVDEYGRRYLETVVEDRRASMMPEPRYIDDSRRRPEALDSIRASVRPEAPRYIDDSRRRPEVLEAIRASVRPEARYVDEFRRVPEARQYANTQANIYIDDQQYPTESASRLRASVRPDSRFQDDRERPAESAILPRASIRPEARPEAVFINPRFEQFDFPGPPGKPPSDSRRDMPQGQYPQAHQPRSRLVEYRESAQPSSRAIYDAEPMYSSRQEMAQPMDTEKLIRSTGNYARMVENGSRMSVRPGEPASRASIRPLEYVERGSLQTYGPEVYRRQEPIREPVIYSTPRQDPYRRQDLEEIPSPAGTTYRYVSTARDIPQGLRPYDEGMYID</sequence>
<dbReference type="GO" id="GO:0008270">
    <property type="term" value="F:zinc ion binding"/>
    <property type="evidence" value="ECO:0007669"/>
    <property type="project" value="UniProtKB-KW"/>
</dbReference>
<dbReference type="PROSITE" id="PS50103">
    <property type="entry name" value="ZF_C3H1"/>
    <property type="match status" value="1"/>
</dbReference>
<evidence type="ECO:0000256" key="2">
    <source>
        <dbReference type="ARBA" id="ARBA00022771"/>
    </source>
</evidence>
<dbReference type="InterPro" id="IPR036855">
    <property type="entry name" value="Znf_CCCH_sf"/>
</dbReference>
<feature type="region of interest" description="Disordered" evidence="5">
    <location>
        <begin position="160"/>
        <end position="194"/>
    </location>
</feature>
<feature type="domain" description="C3H1-type" evidence="6">
    <location>
        <begin position="196"/>
        <end position="224"/>
    </location>
</feature>
<feature type="compositionally biased region" description="Basic and acidic residues" evidence="5">
    <location>
        <begin position="118"/>
        <end position="130"/>
    </location>
</feature>